<feature type="domain" description="DUF306" evidence="1">
    <location>
        <begin position="11"/>
        <end position="113"/>
    </location>
</feature>
<dbReference type="Gene3D" id="2.40.128.270">
    <property type="match status" value="1"/>
</dbReference>
<dbReference type="RefSeq" id="XP_028881827.1">
    <property type="nucleotide sequence ID" value="XM_029026855.1"/>
</dbReference>
<protein>
    <recommendedName>
        <fullName evidence="1">DUF306 domain-containing protein</fullName>
    </recommendedName>
</protein>
<dbReference type="InterPro" id="IPR038670">
    <property type="entry name" value="HslJ-like_sf"/>
</dbReference>
<organism evidence="2 3">
    <name type="scientific">Trypanosoma theileri</name>
    <dbReference type="NCBI Taxonomy" id="67003"/>
    <lineage>
        <taxon>Eukaryota</taxon>
        <taxon>Discoba</taxon>
        <taxon>Euglenozoa</taxon>
        <taxon>Kinetoplastea</taxon>
        <taxon>Metakinetoplastina</taxon>
        <taxon>Trypanosomatida</taxon>
        <taxon>Trypanosomatidae</taxon>
        <taxon>Trypanosoma</taxon>
    </lineage>
</organism>
<evidence type="ECO:0000259" key="1">
    <source>
        <dbReference type="Pfam" id="PF03724"/>
    </source>
</evidence>
<evidence type="ECO:0000313" key="3">
    <source>
        <dbReference type="Proteomes" id="UP000192257"/>
    </source>
</evidence>
<reference evidence="2 3" key="1">
    <citation type="submission" date="2017-03" db="EMBL/GenBank/DDBJ databases">
        <title>An alternative strategy for trypanosome survival in the mammalian bloodstream revealed through genome and transcriptome analysis of the ubiquitous bovine parasite Trypanosoma (Megatrypanum) theileri.</title>
        <authorList>
            <person name="Kelly S."/>
            <person name="Ivens A."/>
            <person name="Mott A."/>
            <person name="O'Neill E."/>
            <person name="Emms D."/>
            <person name="Macleod O."/>
            <person name="Voorheis P."/>
            <person name="Matthews J."/>
            <person name="Matthews K."/>
            <person name="Carrington M."/>
        </authorList>
    </citation>
    <scope>NUCLEOTIDE SEQUENCE [LARGE SCALE GENOMIC DNA]</scope>
    <source>
        <strain evidence="2">Edinburgh</strain>
    </source>
</reference>
<dbReference type="Proteomes" id="UP000192257">
    <property type="component" value="Unassembled WGS sequence"/>
</dbReference>
<dbReference type="InterPro" id="IPR053147">
    <property type="entry name" value="Hsp_HslJ-like"/>
</dbReference>
<keyword evidence="3" id="KW-1185">Reference proteome</keyword>
<comment type="caution">
    <text evidence="2">The sequence shown here is derived from an EMBL/GenBank/DDBJ whole genome shotgun (WGS) entry which is preliminary data.</text>
</comment>
<dbReference type="PANTHER" id="PTHR35535">
    <property type="entry name" value="HEAT SHOCK PROTEIN HSLJ"/>
    <property type="match status" value="1"/>
</dbReference>
<dbReference type="InterPro" id="IPR005184">
    <property type="entry name" value="DUF306_Meta_HslJ"/>
</dbReference>
<proteinExistence type="predicted"/>
<dbReference type="PANTHER" id="PTHR35535:SF1">
    <property type="entry name" value="HEAT SHOCK PROTEIN HSLJ"/>
    <property type="match status" value="1"/>
</dbReference>
<sequence length="122" mass="13229">MTDNNVNAFVGKYVLTRMNGKEVGKSEGNAPTLQFESEGDKLRVSAKVANSMNGVLSYKDGKLTGMLMSTMMMGPPFEMDVERAFGQGFEGGMHVKREGGTLTLSHGNDTLEFTVDKSALVR</sequence>
<dbReference type="AlphaFoldDB" id="A0A1X0NT42"/>
<dbReference type="OrthoDB" id="245666at2759"/>
<name>A0A1X0NT42_9TRYP</name>
<gene>
    <name evidence="2" type="ORF">TM35_000201700</name>
</gene>
<accession>A0A1X0NT42</accession>
<evidence type="ECO:0000313" key="2">
    <source>
        <dbReference type="EMBL" id="ORC87761.1"/>
    </source>
</evidence>
<dbReference type="VEuPathDB" id="TriTrypDB:TM35_000201700"/>
<dbReference type="Pfam" id="PF03724">
    <property type="entry name" value="META"/>
    <property type="match status" value="1"/>
</dbReference>
<dbReference type="GeneID" id="39986635"/>
<dbReference type="EMBL" id="NBCO01000020">
    <property type="protein sequence ID" value="ORC87761.1"/>
    <property type="molecule type" value="Genomic_DNA"/>
</dbReference>